<dbReference type="AlphaFoldDB" id="A0A0H5Q3N0"/>
<evidence type="ECO:0000313" key="2">
    <source>
        <dbReference type="EMBL" id="CRY96004.1"/>
    </source>
</evidence>
<accession>A0A0H5Q3N0</accession>
<reference evidence="2" key="1">
    <citation type="submission" date="2015-06" db="EMBL/GenBank/DDBJ databases">
        <authorList>
            <person name="Joergensen T."/>
        </authorList>
    </citation>
    <scope>NUCLEOTIDE SEQUENCE</scope>
    <source>
        <strain evidence="2">RGFK0864</strain>
    </source>
</reference>
<protein>
    <submittedName>
        <fullName evidence="2">Uncharacterized protein</fullName>
    </submittedName>
</protein>
<sequence length="260" mass="29648">MGKRSKVWIIGYFILVLGALLVIARWVVRVDPFFHYHAPLLDSYYYELNNERSQNDGISKHFDYNALITGTSMTENFKTSEMDQIFGTKSIKVSYSGGSYKEINDNVKVALSHNPDLKTVVRGLDMAKFTEQVDLMREDLGEYPFYLYDQNIFNDVNYVFNRDVVFKYVAPMILANDDEGFQPGITSFDSYANWMSGDTFGVNAVCPNGVPVVQAGEAVHLSDAERDNVLETVRQNVTSIAESYPDRIFDEIYIHSFGRQ</sequence>
<evidence type="ECO:0000256" key="1">
    <source>
        <dbReference type="SAM" id="Phobius"/>
    </source>
</evidence>
<proteinExistence type="predicted"/>
<organism evidence="2">
    <name type="scientific">uncultured prokaryote</name>
    <dbReference type="NCBI Taxonomy" id="198431"/>
    <lineage>
        <taxon>unclassified sequences</taxon>
        <taxon>environmental samples</taxon>
    </lineage>
</organism>
<keyword evidence="1" id="KW-1133">Transmembrane helix</keyword>
<keyword evidence="1" id="KW-0812">Transmembrane</keyword>
<name>A0A0H5Q3N0_9ZZZZ</name>
<keyword evidence="1" id="KW-0472">Membrane</keyword>
<reference evidence="2" key="2">
    <citation type="submission" date="2015-07" db="EMBL/GenBank/DDBJ databases">
        <title>Plasmids, circular viruses and viroids from rat gut.</title>
        <authorList>
            <person name="Jorgensen T.J."/>
            <person name="Hansen M.A."/>
            <person name="Xu Z."/>
            <person name="Tabak M.A."/>
            <person name="Sorensen S.J."/>
            <person name="Hansen L.H."/>
        </authorList>
    </citation>
    <scope>NUCLEOTIDE SEQUENCE</scope>
    <source>
        <strain evidence="2">RGFK0864</strain>
    </source>
</reference>
<dbReference type="EMBL" id="LN853468">
    <property type="protein sequence ID" value="CRY96004.1"/>
    <property type="molecule type" value="Genomic_DNA"/>
</dbReference>
<feature type="transmembrane region" description="Helical" evidence="1">
    <location>
        <begin position="7"/>
        <end position="28"/>
    </location>
</feature>